<dbReference type="SUPFAM" id="SSF53187">
    <property type="entry name" value="Zn-dependent exopeptidases"/>
    <property type="match status" value="1"/>
</dbReference>
<dbReference type="PANTHER" id="PTHR15162:SF7">
    <property type="entry name" value="SUCCINYLGLUTAMATE DESUCCINYLASE"/>
    <property type="match status" value="1"/>
</dbReference>
<evidence type="ECO:0000313" key="7">
    <source>
        <dbReference type="EMBL" id="AEI36391.1"/>
    </source>
</evidence>
<dbReference type="InterPro" id="IPR050178">
    <property type="entry name" value="AspA/AstE_fam"/>
</dbReference>
<protein>
    <submittedName>
        <fullName evidence="7">Succinylglutamate desuccinylase</fullName>
        <ecNumber evidence="7">3.5.1.96</ecNumber>
    </submittedName>
</protein>
<sequence>MIIVGNLEAIRQGKRQIEVNLNRCFDIDELSLNNSLEHKRALDIITVIDHFKKELDAENTSIELLLDLHSYVYPDYFCEYQDDKTQLAICVKEQPYNLSHEKILFACNLGKVITDINMKGTLVSFIVKKYPYITSMVFELGHAHKLGDNNPLNLENISNYLYTQVSEKYNQKIQRNSQQIEKYKFCPPVIKNNETFELNNNICLKNFTKYKKGTVLAYENGEVIYKVPSDNHIVLFPWPNRPIGAAGTYILEKL</sequence>
<keyword evidence="8" id="KW-1185">Reference proteome</keyword>
<evidence type="ECO:0000313" key="8">
    <source>
        <dbReference type="Proteomes" id="UP000000490"/>
    </source>
</evidence>
<keyword evidence="3 7" id="KW-0378">Hydrolase</keyword>
<dbReference type="InterPro" id="IPR007036">
    <property type="entry name" value="Aste_AspA_hybrid_dom"/>
</dbReference>
<evidence type="ECO:0000259" key="6">
    <source>
        <dbReference type="Pfam" id="PF24827"/>
    </source>
</evidence>
<dbReference type="Pfam" id="PF24827">
    <property type="entry name" value="AstE_AspA_cat"/>
    <property type="match status" value="1"/>
</dbReference>
<accession>A0ABM5MAU4</accession>
<gene>
    <name evidence="7" type="ordered locus">F7308_1466</name>
</gene>
<dbReference type="EC" id="3.5.1.96" evidence="7"/>
<dbReference type="InterPro" id="IPR055438">
    <property type="entry name" value="AstE_AspA_cat"/>
</dbReference>
<reference evidence="7" key="1">
    <citation type="submission" date="2011-05" db="EMBL/GenBank/DDBJ databases">
        <authorList>
            <person name="Kuske C.R."/>
            <person name="Challacombe J.F."/>
            <person name="Siddaramappa S."/>
            <person name="Petersen J.M."/>
            <person name="Bruce D.C."/>
        </authorList>
    </citation>
    <scope>NUCLEOTIDE SEQUENCE</scope>
    <source>
        <strain evidence="7">TX077308</strain>
    </source>
</reference>
<organism evidence="7 8">
    <name type="scientific">Francisella salina</name>
    <dbReference type="NCBI Taxonomy" id="573569"/>
    <lineage>
        <taxon>Bacteria</taxon>
        <taxon>Pseudomonadati</taxon>
        <taxon>Pseudomonadota</taxon>
        <taxon>Gammaproteobacteria</taxon>
        <taxon>Thiotrichales</taxon>
        <taxon>Francisellaceae</taxon>
        <taxon>Francisella</taxon>
    </lineage>
</organism>
<dbReference type="Gene3D" id="3.40.630.10">
    <property type="entry name" value="Zn peptidases"/>
    <property type="match status" value="1"/>
</dbReference>
<keyword evidence="2" id="KW-0479">Metal-binding</keyword>
<evidence type="ECO:0000256" key="2">
    <source>
        <dbReference type="ARBA" id="ARBA00022723"/>
    </source>
</evidence>
<evidence type="ECO:0000256" key="4">
    <source>
        <dbReference type="ARBA" id="ARBA00022833"/>
    </source>
</evidence>
<dbReference type="GO" id="GO:0009017">
    <property type="term" value="F:succinylglutamate desuccinylase activity"/>
    <property type="evidence" value="ECO:0007669"/>
    <property type="project" value="UniProtKB-EC"/>
</dbReference>
<dbReference type="PANTHER" id="PTHR15162">
    <property type="entry name" value="ASPARTOACYLASE"/>
    <property type="match status" value="1"/>
</dbReference>
<dbReference type="Pfam" id="PF04952">
    <property type="entry name" value="AstE_AspA_hybrid"/>
    <property type="match status" value="1"/>
</dbReference>
<keyword evidence="4" id="KW-0862">Zinc</keyword>
<dbReference type="EMBL" id="CP002872">
    <property type="protein sequence ID" value="AEI36391.1"/>
    <property type="molecule type" value="Genomic_DNA"/>
</dbReference>
<proteinExistence type="predicted"/>
<dbReference type="Proteomes" id="UP000000490">
    <property type="component" value="Chromosome"/>
</dbReference>
<feature type="domain" description="Succinylglutamate desuccinylase/Aspartoacylase catalytic" evidence="6">
    <location>
        <begin position="2"/>
        <end position="71"/>
    </location>
</feature>
<comment type="cofactor">
    <cofactor evidence="1">
        <name>Zn(2+)</name>
        <dbReference type="ChEBI" id="CHEBI:29105"/>
    </cofactor>
</comment>
<name>A0ABM5MAU4_FRAST</name>
<evidence type="ECO:0000259" key="5">
    <source>
        <dbReference type="Pfam" id="PF04952"/>
    </source>
</evidence>
<evidence type="ECO:0000256" key="1">
    <source>
        <dbReference type="ARBA" id="ARBA00001947"/>
    </source>
</evidence>
<feature type="domain" description="AstE/AspA barrel-sandwich hybrid" evidence="5">
    <location>
        <begin position="179"/>
        <end position="244"/>
    </location>
</feature>
<evidence type="ECO:0000256" key="3">
    <source>
        <dbReference type="ARBA" id="ARBA00022801"/>
    </source>
</evidence>